<dbReference type="AlphaFoldDB" id="A0A9K3IG89"/>
<dbReference type="Proteomes" id="UP000215914">
    <property type="component" value="Unassembled WGS sequence"/>
</dbReference>
<accession>A0A9K3IG89</accession>
<feature type="signal peptide" evidence="1">
    <location>
        <begin position="1"/>
        <end position="19"/>
    </location>
</feature>
<evidence type="ECO:0000313" key="2">
    <source>
        <dbReference type="EMBL" id="KAF5796173.1"/>
    </source>
</evidence>
<feature type="chain" id="PRO_5039904434" evidence="1">
    <location>
        <begin position="20"/>
        <end position="100"/>
    </location>
</feature>
<protein>
    <submittedName>
        <fullName evidence="2">Uncharacterized protein</fullName>
    </submittedName>
</protein>
<dbReference type="Gramene" id="mRNA:HanXRQr2_Chr08g0348311">
    <property type="protein sequence ID" value="mRNA:HanXRQr2_Chr08g0348311"/>
    <property type="gene ID" value="HanXRQr2_Chr08g0348311"/>
</dbReference>
<keyword evidence="3" id="KW-1185">Reference proteome</keyword>
<name>A0A9K3IG89_HELAN</name>
<reference evidence="2" key="1">
    <citation type="journal article" date="2017" name="Nature">
        <title>The sunflower genome provides insights into oil metabolism, flowering and Asterid evolution.</title>
        <authorList>
            <person name="Badouin H."/>
            <person name="Gouzy J."/>
            <person name="Grassa C.J."/>
            <person name="Murat F."/>
            <person name="Staton S.E."/>
            <person name="Cottret L."/>
            <person name="Lelandais-Briere C."/>
            <person name="Owens G.L."/>
            <person name="Carrere S."/>
            <person name="Mayjonade B."/>
            <person name="Legrand L."/>
            <person name="Gill N."/>
            <person name="Kane N.C."/>
            <person name="Bowers J.E."/>
            <person name="Hubner S."/>
            <person name="Bellec A."/>
            <person name="Berard A."/>
            <person name="Berges H."/>
            <person name="Blanchet N."/>
            <person name="Boniface M.C."/>
            <person name="Brunel D."/>
            <person name="Catrice O."/>
            <person name="Chaidir N."/>
            <person name="Claudel C."/>
            <person name="Donnadieu C."/>
            <person name="Faraut T."/>
            <person name="Fievet G."/>
            <person name="Helmstetter N."/>
            <person name="King M."/>
            <person name="Knapp S.J."/>
            <person name="Lai Z."/>
            <person name="Le Paslier M.C."/>
            <person name="Lippi Y."/>
            <person name="Lorenzon L."/>
            <person name="Mandel J.R."/>
            <person name="Marage G."/>
            <person name="Marchand G."/>
            <person name="Marquand E."/>
            <person name="Bret-Mestries E."/>
            <person name="Morien E."/>
            <person name="Nambeesan S."/>
            <person name="Nguyen T."/>
            <person name="Pegot-Espagnet P."/>
            <person name="Pouilly N."/>
            <person name="Raftis F."/>
            <person name="Sallet E."/>
            <person name="Schiex T."/>
            <person name="Thomas J."/>
            <person name="Vandecasteele C."/>
            <person name="Vares D."/>
            <person name="Vear F."/>
            <person name="Vautrin S."/>
            <person name="Crespi M."/>
            <person name="Mangin B."/>
            <person name="Burke J.M."/>
            <person name="Salse J."/>
            <person name="Munos S."/>
            <person name="Vincourt P."/>
            <person name="Rieseberg L.H."/>
            <person name="Langlade N.B."/>
        </authorList>
    </citation>
    <scope>NUCLEOTIDE SEQUENCE</scope>
    <source>
        <tissue evidence="2">Leaves</tissue>
    </source>
</reference>
<evidence type="ECO:0000256" key="1">
    <source>
        <dbReference type="SAM" id="SignalP"/>
    </source>
</evidence>
<gene>
    <name evidence="2" type="ORF">HanXRQr2_Chr08g0348311</name>
</gene>
<organism evidence="2 3">
    <name type="scientific">Helianthus annuus</name>
    <name type="common">Common sunflower</name>
    <dbReference type="NCBI Taxonomy" id="4232"/>
    <lineage>
        <taxon>Eukaryota</taxon>
        <taxon>Viridiplantae</taxon>
        <taxon>Streptophyta</taxon>
        <taxon>Embryophyta</taxon>
        <taxon>Tracheophyta</taxon>
        <taxon>Spermatophyta</taxon>
        <taxon>Magnoliopsida</taxon>
        <taxon>eudicotyledons</taxon>
        <taxon>Gunneridae</taxon>
        <taxon>Pentapetalae</taxon>
        <taxon>asterids</taxon>
        <taxon>campanulids</taxon>
        <taxon>Asterales</taxon>
        <taxon>Asteraceae</taxon>
        <taxon>Asteroideae</taxon>
        <taxon>Heliantheae alliance</taxon>
        <taxon>Heliantheae</taxon>
        <taxon>Helianthus</taxon>
    </lineage>
</organism>
<sequence>MSWLLTWGFCSCLVDYLQLDRFITNRSAMDFDYAHCMLIGKKTDKENPVASSPSRGLERRRERRKYGGFCCSAGGGGGCWWQWRVLVAVKGGGDGGYIYS</sequence>
<proteinExistence type="predicted"/>
<evidence type="ECO:0000313" key="3">
    <source>
        <dbReference type="Proteomes" id="UP000215914"/>
    </source>
</evidence>
<dbReference type="EMBL" id="MNCJ02000323">
    <property type="protein sequence ID" value="KAF5796173.1"/>
    <property type="molecule type" value="Genomic_DNA"/>
</dbReference>
<reference evidence="2" key="2">
    <citation type="submission" date="2020-06" db="EMBL/GenBank/DDBJ databases">
        <title>Helianthus annuus Genome sequencing and assembly Release 2.</title>
        <authorList>
            <person name="Gouzy J."/>
            <person name="Langlade N."/>
            <person name="Munos S."/>
        </authorList>
    </citation>
    <scope>NUCLEOTIDE SEQUENCE</scope>
    <source>
        <tissue evidence="2">Leaves</tissue>
    </source>
</reference>
<comment type="caution">
    <text evidence="2">The sequence shown here is derived from an EMBL/GenBank/DDBJ whole genome shotgun (WGS) entry which is preliminary data.</text>
</comment>
<keyword evidence="1" id="KW-0732">Signal</keyword>